<evidence type="ECO:0000256" key="1">
    <source>
        <dbReference type="ARBA" id="ARBA00023211"/>
    </source>
</evidence>
<keyword evidence="4" id="KW-0436">Ligase</keyword>
<reference evidence="5" key="1">
    <citation type="submission" date="2014-10" db="EMBL/GenBank/DDBJ databases">
        <authorList>
            <person name="Kuske C.R."/>
            <person name="Challacombe J.F."/>
            <person name="Daligault H.E."/>
            <person name="Davenport K.W."/>
            <person name="Johnson S.L."/>
            <person name="Siddaramappa S."/>
            <person name="Petersen J.M."/>
        </authorList>
    </citation>
    <scope>NUCLEOTIDE SEQUENCE [LARGE SCALE GENOMIC DNA]</scope>
    <source>
        <strain evidence="5">CA97-1460</strain>
    </source>
</reference>
<dbReference type="GO" id="GO:0009432">
    <property type="term" value="P:SOS response"/>
    <property type="evidence" value="ECO:0007669"/>
    <property type="project" value="TreeGrafter"/>
</dbReference>
<feature type="domain" description="ATP-grasp" evidence="3">
    <location>
        <begin position="286"/>
        <end position="480"/>
    </location>
</feature>
<keyword evidence="2" id="KW-0547">Nucleotide-binding</keyword>
<dbReference type="InterPro" id="IPR025839">
    <property type="entry name" value="RLAN_dom"/>
</dbReference>
<evidence type="ECO:0000313" key="5">
    <source>
        <dbReference type="Proteomes" id="UP000182521"/>
    </source>
</evidence>
<dbReference type="GO" id="GO:0005737">
    <property type="term" value="C:cytoplasm"/>
    <property type="evidence" value="ECO:0007669"/>
    <property type="project" value="TreeGrafter"/>
</dbReference>
<dbReference type="AlphaFoldDB" id="A0A1J0KTA6"/>
<dbReference type="Gene3D" id="3.30.470.20">
    <property type="entry name" value="ATP-grasp fold, B domain"/>
    <property type="match status" value="1"/>
</dbReference>
<dbReference type="PANTHER" id="PTHR21621:SF0">
    <property type="entry name" value="BETA-CITRYLGLUTAMATE SYNTHASE B-RELATED"/>
    <property type="match status" value="1"/>
</dbReference>
<keyword evidence="1" id="KW-0464">Manganese</keyword>
<dbReference type="PANTHER" id="PTHR21621">
    <property type="entry name" value="RIBOSOMAL PROTEIN S6 MODIFICATION PROTEIN"/>
    <property type="match status" value="1"/>
</dbReference>
<name>A0A1J0KTA6_9GAMM</name>
<keyword evidence="2" id="KW-0067">ATP-binding</keyword>
<dbReference type="GO" id="GO:0005524">
    <property type="term" value="F:ATP binding"/>
    <property type="evidence" value="ECO:0007669"/>
    <property type="project" value="UniProtKB-UniRule"/>
</dbReference>
<dbReference type="STRING" id="1542390.KX01_282"/>
<dbReference type="Proteomes" id="UP000182521">
    <property type="component" value="Chromosome"/>
</dbReference>
<dbReference type="OrthoDB" id="9800957at2"/>
<dbReference type="Pfam" id="PF08443">
    <property type="entry name" value="RimK"/>
    <property type="match status" value="1"/>
</dbReference>
<dbReference type="RefSeq" id="WP_071663295.1">
    <property type="nucleotide sequence ID" value="NZ_CP009654.1"/>
</dbReference>
<proteinExistence type="predicted"/>
<dbReference type="EMBL" id="CP009654">
    <property type="protein sequence ID" value="APC96878.1"/>
    <property type="molecule type" value="Genomic_DNA"/>
</dbReference>
<evidence type="ECO:0000259" key="3">
    <source>
        <dbReference type="PROSITE" id="PS50975"/>
    </source>
</evidence>
<dbReference type="Gene3D" id="3.30.1490.20">
    <property type="entry name" value="ATP-grasp fold, A domain"/>
    <property type="match status" value="1"/>
</dbReference>
<dbReference type="Pfam" id="PF14401">
    <property type="entry name" value="RLAN"/>
    <property type="match status" value="1"/>
</dbReference>
<keyword evidence="5" id="KW-1185">Reference proteome</keyword>
<dbReference type="InterPro" id="IPR013815">
    <property type="entry name" value="ATP_grasp_subdomain_1"/>
</dbReference>
<dbReference type="PROSITE" id="PS50975">
    <property type="entry name" value="ATP_GRASP"/>
    <property type="match status" value="1"/>
</dbReference>
<dbReference type="KEGG" id="frc:KX01_282"/>
<organism evidence="4 5">
    <name type="scientific">Francisella frigiditurris</name>
    <dbReference type="NCBI Taxonomy" id="1542390"/>
    <lineage>
        <taxon>Bacteria</taxon>
        <taxon>Pseudomonadati</taxon>
        <taxon>Pseudomonadota</taxon>
        <taxon>Gammaproteobacteria</taxon>
        <taxon>Thiotrichales</taxon>
        <taxon>Francisellaceae</taxon>
        <taxon>Francisella</taxon>
    </lineage>
</organism>
<dbReference type="GO" id="GO:0046872">
    <property type="term" value="F:metal ion binding"/>
    <property type="evidence" value="ECO:0007669"/>
    <property type="project" value="InterPro"/>
</dbReference>
<protein>
    <submittedName>
        <fullName evidence="4">D-ala D-ala ligase family protein</fullName>
    </submittedName>
</protein>
<evidence type="ECO:0000313" key="4">
    <source>
        <dbReference type="EMBL" id="APC96878.1"/>
    </source>
</evidence>
<dbReference type="SUPFAM" id="SSF56059">
    <property type="entry name" value="Glutathione synthetase ATP-binding domain-like"/>
    <property type="match status" value="1"/>
</dbReference>
<accession>A0A1J0KTA6</accession>
<sequence length="491" mass="55721">MKTLKILIDHKDIWSPYYPSDNVITISNYLQQTSKNENYIINLSEKMEYLEEGYYASLLGEANKDSVLPDITTLNSLKYFDHIALLSSGIKLNQQQLNKMYKDENIINIKVFFGVPSINGFEKLAKKVFEYYSAPILALTITKSADIWQISNITLGKISTLSDEEQTVFAESLNAFSSKVWRKKKVKKSFLYDLAILHDPSEKIPPSNKKAISKFVKAANDLGIHVDLITKDDYMKVPEYDALFIRTTTAINHYSYAFAKKAEDNNLVVIDDTKSITRCTNKVYLHNLMTKHKISAPESKLIFKDIKKSELEEIVNELGFPIVLKIPDGSFSKGVKKAKSFEELEVILKEMLADSAIIIAQKYYFTEFDWRIGVLNGKPLYACKYYMAKNHWQIVNYKKNTVTAGGADAYATHQVDKSIMKAALKATKLVGTGLYGVDIKVVNGKPMIIEINDNPSLDAGYEDAYIGDALYSTIMLEFLNRMNFKKLPYAS</sequence>
<evidence type="ECO:0000256" key="2">
    <source>
        <dbReference type="PROSITE-ProRule" id="PRU00409"/>
    </source>
</evidence>
<dbReference type="InterPro" id="IPR011761">
    <property type="entry name" value="ATP-grasp"/>
</dbReference>
<dbReference type="Gene3D" id="3.40.50.20">
    <property type="match status" value="1"/>
</dbReference>
<dbReference type="GO" id="GO:0018169">
    <property type="term" value="F:ribosomal S6-glutamic acid ligase activity"/>
    <property type="evidence" value="ECO:0007669"/>
    <property type="project" value="TreeGrafter"/>
</dbReference>
<dbReference type="InterPro" id="IPR013651">
    <property type="entry name" value="ATP-grasp_RimK-type"/>
</dbReference>
<gene>
    <name evidence="4" type="ORF">KX01_282</name>
</gene>